<dbReference type="AlphaFoldDB" id="A0A1F7SQ31"/>
<protein>
    <recommendedName>
        <fullName evidence="3">YtkA-like domain-containing protein</fullName>
    </recommendedName>
</protein>
<evidence type="ECO:0000313" key="2">
    <source>
        <dbReference type="Proteomes" id="UP000178082"/>
    </source>
</evidence>
<accession>A0A1F7SQ31</accession>
<organism evidence="1 2">
    <name type="scientific">Candidatus Schekmanbacteria bacterium RIFCSPLOWO2_12_FULL_38_15</name>
    <dbReference type="NCBI Taxonomy" id="1817883"/>
    <lineage>
        <taxon>Bacteria</taxon>
        <taxon>Candidatus Schekmaniibacteriota</taxon>
    </lineage>
</organism>
<reference evidence="1 2" key="1">
    <citation type="journal article" date="2016" name="Nat. Commun.">
        <title>Thousands of microbial genomes shed light on interconnected biogeochemical processes in an aquifer system.</title>
        <authorList>
            <person name="Anantharaman K."/>
            <person name="Brown C.T."/>
            <person name="Hug L.A."/>
            <person name="Sharon I."/>
            <person name="Castelle C.J."/>
            <person name="Probst A.J."/>
            <person name="Thomas B.C."/>
            <person name="Singh A."/>
            <person name="Wilkins M.J."/>
            <person name="Karaoz U."/>
            <person name="Brodie E.L."/>
            <person name="Williams K.H."/>
            <person name="Hubbard S.S."/>
            <person name="Banfield J.F."/>
        </authorList>
    </citation>
    <scope>NUCLEOTIDE SEQUENCE [LARGE SCALE GENOMIC DNA]</scope>
</reference>
<evidence type="ECO:0008006" key="3">
    <source>
        <dbReference type="Google" id="ProtNLM"/>
    </source>
</evidence>
<gene>
    <name evidence="1" type="ORF">A3G31_04640</name>
</gene>
<evidence type="ECO:0000313" key="1">
    <source>
        <dbReference type="EMBL" id="OGL55297.1"/>
    </source>
</evidence>
<dbReference type="PROSITE" id="PS51257">
    <property type="entry name" value="PROKAR_LIPOPROTEIN"/>
    <property type="match status" value="1"/>
</dbReference>
<dbReference type="Proteomes" id="UP000178082">
    <property type="component" value="Unassembled WGS sequence"/>
</dbReference>
<comment type="caution">
    <text evidence="1">The sequence shown here is derived from an EMBL/GenBank/DDBJ whole genome shotgun (WGS) entry which is preliminary data.</text>
</comment>
<dbReference type="STRING" id="1817883.A3G31_04640"/>
<sequence>MEEKMDKKKFLVLATMLLSMGLIGSCRHHAMAEEEHPAKHPSAHIHMMNANVVKADEYMVSYGIETMAAHNKMMQDMKVDASKMKMDPNASHHLSMEISEENGGKKIEDAKIKIKVIDPSEKSQEKWVEWSNEMKHYGCDMEMKEKGKYGVIILFKTNDDKKHTAKFWHEIK</sequence>
<proteinExistence type="predicted"/>
<name>A0A1F7SQ31_9BACT</name>
<dbReference type="EMBL" id="MGDI01000002">
    <property type="protein sequence ID" value="OGL55297.1"/>
    <property type="molecule type" value="Genomic_DNA"/>
</dbReference>